<feature type="domain" description="Recombinase" evidence="5">
    <location>
        <begin position="172"/>
        <end position="291"/>
    </location>
</feature>
<evidence type="ECO:0000313" key="7">
    <source>
        <dbReference type="Proteomes" id="UP000198885"/>
    </source>
</evidence>
<dbReference type="PROSITE" id="PS51737">
    <property type="entry name" value="RECOMBINASE_DNA_BIND"/>
    <property type="match status" value="1"/>
</dbReference>
<organism evidence="6 7">
    <name type="scientific">Tranquillimonas rosea</name>
    <dbReference type="NCBI Taxonomy" id="641238"/>
    <lineage>
        <taxon>Bacteria</taxon>
        <taxon>Pseudomonadati</taxon>
        <taxon>Pseudomonadota</taxon>
        <taxon>Alphaproteobacteria</taxon>
        <taxon>Rhodobacterales</taxon>
        <taxon>Roseobacteraceae</taxon>
        <taxon>Tranquillimonas</taxon>
    </lineage>
</organism>
<dbReference type="OrthoDB" id="9791494at2"/>
<dbReference type="InterPro" id="IPR006119">
    <property type="entry name" value="Resolv_N"/>
</dbReference>
<feature type="domain" description="Resolvase/invertase-type recombinase catalytic" evidence="4">
    <location>
        <begin position="3"/>
        <end position="162"/>
    </location>
</feature>
<feature type="coiled-coil region" evidence="3">
    <location>
        <begin position="380"/>
        <end position="444"/>
    </location>
</feature>
<dbReference type="PROSITE" id="PS51736">
    <property type="entry name" value="RECOMBINASES_3"/>
    <property type="match status" value="1"/>
</dbReference>
<gene>
    <name evidence="6" type="ORF">SAMN04490244_10390</name>
</gene>
<dbReference type="GO" id="GO:0003677">
    <property type="term" value="F:DNA binding"/>
    <property type="evidence" value="ECO:0007669"/>
    <property type="project" value="UniProtKB-KW"/>
</dbReference>
<dbReference type="InterPro" id="IPR036162">
    <property type="entry name" value="Resolvase-like_N_sf"/>
</dbReference>
<dbReference type="SMART" id="SM00857">
    <property type="entry name" value="Resolvase"/>
    <property type="match status" value="1"/>
</dbReference>
<evidence type="ECO:0000256" key="3">
    <source>
        <dbReference type="SAM" id="Coils"/>
    </source>
</evidence>
<dbReference type="Pfam" id="PF00239">
    <property type="entry name" value="Resolvase"/>
    <property type="match status" value="1"/>
</dbReference>
<evidence type="ECO:0000256" key="2">
    <source>
        <dbReference type="ARBA" id="ARBA00023172"/>
    </source>
</evidence>
<dbReference type="Gene3D" id="1.10.287.1490">
    <property type="match status" value="1"/>
</dbReference>
<dbReference type="Gene3D" id="3.40.50.1390">
    <property type="entry name" value="Resolvase, N-terminal catalytic domain"/>
    <property type="match status" value="1"/>
</dbReference>
<evidence type="ECO:0000313" key="6">
    <source>
        <dbReference type="EMBL" id="SER81548.1"/>
    </source>
</evidence>
<dbReference type="Pfam" id="PF07508">
    <property type="entry name" value="Recombinase"/>
    <property type="match status" value="1"/>
</dbReference>
<sequence length="587" mass="66831">MKQAYSYLRMSTDVQLTGDSLRRQLEASRVYAEQNGYQLVDNYKDIGVSAFKGDNAQSGALSKFLADVKSGRIPQESILIIESLDRLTRSKITDALELFFSIINSGIGIVTLFDNQYYTKESIDDNTGQIHISIIAMMRANEESETKSKRLQAVWKKKRDEISEIPITSKAPSWLRLTDDRRSFEIIEHRAKTVQKIFDLYIGGLGVYAITKHLNSDLENHPPIAKAKHWNKSYVNKILKNEATVGTFQPHKKNDGKRTPEGGPVEDYFPQIISIEKFTRAQLLMKERRTTGAGRKGTEFSNLFSRLAYCGNCGGTMIFRNKGRPPKGQSYLLCQNSYQGNGCTCPHWRYDEFENSFLRLISEIDLNELESESNENAAHKSSLKERRAVLQAKIDEAESKISNLSENLGLLTNPTAAKTVAQKIDATQSMIDEAETSIKQINSELFRLDHTRPSKATNSTLKHYEDRLTGTTPEEAKIFRAEVHALLRDLIERIEVFNGFEVHPSDVPDLVPNRLLYQLAQEGYTESKQLEQLFESDYGKRRLDEFERNYVVKFRNGTHRLVWPGLGGTMQTINEFTLKAKEKHGYA</sequence>
<keyword evidence="1" id="KW-0238">DNA-binding</keyword>
<keyword evidence="3" id="KW-0175">Coiled coil</keyword>
<evidence type="ECO:0000259" key="5">
    <source>
        <dbReference type="PROSITE" id="PS51737"/>
    </source>
</evidence>
<dbReference type="InterPro" id="IPR050639">
    <property type="entry name" value="SSR_resolvase"/>
</dbReference>
<keyword evidence="7" id="KW-1185">Reference proteome</keyword>
<dbReference type="Gene3D" id="3.90.1750.20">
    <property type="entry name" value="Putative Large Serine Recombinase, Chain B, Domain 2"/>
    <property type="match status" value="1"/>
</dbReference>
<dbReference type="CDD" id="cd00338">
    <property type="entry name" value="Ser_Recombinase"/>
    <property type="match status" value="1"/>
</dbReference>
<dbReference type="AlphaFoldDB" id="A0A1H9S9F5"/>
<dbReference type="Proteomes" id="UP000198885">
    <property type="component" value="Unassembled WGS sequence"/>
</dbReference>
<dbReference type="RefSeq" id="WP_092689849.1">
    <property type="nucleotide sequence ID" value="NZ_FOGU01000003.1"/>
</dbReference>
<accession>A0A1H9S9F5</accession>
<dbReference type="PANTHER" id="PTHR30461">
    <property type="entry name" value="DNA-INVERTASE FROM LAMBDOID PROPHAGE"/>
    <property type="match status" value="1"/>
</dbReference>
<keyword evidence="2" id="KW-0233">DNA recombination</keyword>
<dbReference type="InterPro" id="IPR011109">
    <property type="entry name" value="DNA_bind_recombinase_dom"/>
</dbReference>
<evidence type="ECO:0000256" key="1">
    <source>
        <dbReference type="ARBA" id="ARBA00023125"/>
    </source>
</evidence>
<dbReference type="Pfam" id="PF13408">
    <property type="entry name" value="Zn_ribbon_recom"/>
    <property type="match status" value="1"/>
</dbReference>
<protein>
    <submittedName>
        <fullName evidence="6">Site-specific DNA recombinase</fullName>
    </submittedName>
</protein>
<dbReference type="STRING" id="641238.SAMN04490244_10390"/>
<dbReference type="InterPro" id="IPR038109">
    <property type="entry name" value="DNA_bind_recomb_sf"/>
</dbReference>
<reference evidence="6 7" key="1">
    <citation type="submission" date="2016-10" db="EMBL/GenBank/DDBJ databases">
        <authorList>
            <person name="de Groot N.N."/>
        </authorList>
    </citation>
    <scope>NUCLEOTIDE SEQUENCE [LARGE SCALE GENOMIC DNA]</scope>
    <source>
        <strain evidence="6 7">DSM 23042</strain>
    </source>
</reference>
<dbReference type="GO" id="GO:0000150">
    <property type="term" value="F:DNA strand exchange activity"/>
    <property type="evidence" value="ECO:0007669"/>
    <property type="project" value="InterPro"/>
</dbReference>
<dbReference type="InterPro" id="IPR025827">
    <property type="entry name" value="Zn_ribbon_recom_dom"/>
</dbReference>
<proteinExistence type="predicted"/>
<name>A0A1H9S9F5_9RHOB</name>
<dbReference type="EMBL" id="FOGU01000003">
    <property type="protein sequence ID" value="SER81548.1"/>
    <property type="molecule type" value="Genomic_DNA"/>
</dbReference>
<dbReference type="SUPFAM" id="SSF53041">
    <property type="entry name" value="Resolvase-like"/>
    <property type="match status" value="1"/>
</dbReference>
<dbReference type="PANTHER" id="PTHR30461:SF2">
    <property type="entry name" value="SERINE RECOMBINASE PINE-RELATED"/>
    <property type="match status" value="1"/>
</dbReference>
<evidence type="ECO:0000259" key="4">
    <source>
        <dbReference type="PROSITE" id="PS51736"/>
    </source>
</evidence>